<dbReference type="FunFam" id="2.10.25.10:FF:000004">
    <property type="entry name" value="Neurogenic locus notch 1"/>
    <property type="match status" value="5"/>
</dbReference>
<dbReference type="SMART" id="SM00179">
    <property type="entry name" value="EGF_CA"/>
    <property type="match status" value="17"/>
</dbReference>
<feature type="disulfide bond" evidence="25">
    <location>
        <begin position="527"/>
        <end position="536"/>
    </location>
</feature>
<feature type="domain" description="EGF-like" evidence="27">
    <location>
        <begin position="165"/>
        <end position="203"/>
    </location>
</feature>
<dbReference type="GO" id="GO:0048468">
    <property type="term" value="P:cell development"/>
    <property type="evidence" value="ECO:0007669"/>
    <property type="project" value="UniProtKB-ARBA"/>
</dbReference>
<evidence type="ECO:0000256" key="8">
    <source>
        <dbReference type="ARBA" id="ARBA00022536"/>
    </source>
</evidence>
<keyword evidence="16 24" id="KW-0040">ANK repeat</keyword>
<organism evidence="29 30">
    <name type="scientific">Trichogramma brassicae</name>
    <dbReference type="NCBI Taxonomy" id="86971"/>
    <lineage>
        <taxon>Eukaryota</taxon>
        <taxon>Metazoa</taxon>
        <taxon>Ecdysozoa</taxon>
        <taxon>Arthropoda</taxon>
        <taxon>Hexapoda</taxon>
        <taxon>Insecta</taxon>
        <taxon>Pterygota</taxon>
        <taxon>Neoptera</taxon>
        <taxon>Endopterygota</taxon>
        <taxon>Hymenoptera</taxon>
        <taxon>Apocrita</taxon>
        <taxon>Proctotrupomorpha</taxon>
        <taxon>Chalcidoidea</taxon>
        <taxon>Trichogrammatidae</taxon>
        <taxon>Trichogramma</taxon>
    </lineage>
</organism>
<dbReference type="CDD" id="cd21706">
    <property type="entry name" value="JMTM_dNotch"/>
    <property type="match status" value="1"/>
</dbReference>
<dbReference type="PROSITE" id="PS50026">
    <property type="entry name" value="EGF_3"/>
    <property type="match status" value="17"/>
</dbReference>
<dbReference type="GO" id="GO:0045944">
    <property type="term" value="P:positive regulation of transcription by RNA polymerase II"/>
    <property type="evidence" value="ECO:0007669"/>
    <property type="project" value="UniProtKB-ARBA"/>
</dbReference>
<feature type="domain" description="EGF-like" evidence="27">
    <location>
        <begin position="88"/>
        <end position="126"/>
    </location>
</feature>
<keyword evidence="20" id="KW-0804">Transcription</keyword>
<evidence type="ECO:0000256" key="6">
    <source>
        <dbReference type="ARBA" id="ARBA00022475"/>
    </source>
</evidence>
<feature type="disulfide bond" evidence="25">
    <location>
        <begin position="489"/>
        <end position="498"/>
    </location>
</feature>
<feature type="disulfide bond" evidence="25">
    <location>
        <begin position="154"/>
        <end position="163"/>
    </location>
</feature>
<evidence type="ECO:0000256" key="23">
    <source>
        <dbReference type="ARBA" id="ARBA00023242"/>
    </source>
</evidence>
<dbReference type="FunFam" id="2.10.25.10:FF:000151">
    <property type="entry name" value="FAT atypical cadherin 4"/>
    <property type="match status" value="1"/>
</dbReference>
<dbReference type="PRINTS" id="PR00010">
    <property type="entry name" value="EGFBLOOD"/>
</dbReference>
<keyword evidence="21" id="KW-0675">Receptor</keyword>
<feature type="domain" description="EGF-like" evidence="27">
    <location>
        <begin position="388"/>
        <end position="424"/>
    </location>
</feature>
<keyword evidence="18 25" id="KW-1015">Disulfide bond</keyword>
<feature type="domain" description="EGF-like" evidence="27">
    <location>
        <begin position="50"/>
        <end position="86"/>
    </location>
</feature>
<gene>
    <name evidence="29" type="ORF">TBRA_LOCUS11354</name>
</gene>
<dbReference type="PRINTS" id="PR01983">
    <property type="entry name" value="NOTCH"/>
</dbReference>
<feature type="domain" description="EGF-like" evidence="27">
    <location>
        <begin position="653"/>
        <end position="689"/>
    </location>
</feature>
<keyword evidence="7" id="KW-0964">Secreted</keyword>
<keyword evidence="9" id="KW-0812">Transmembrane</keyword>
<dbReference type="SUPFAM" id="SSF57184">
    <property type="entry name" value="Growth factor receptor domain"/>
    <property type="match status" value="1"/>
</dbReference>
<evidence type="ECO:0000256" key="24">
    <source>
        <dbReference type="PROSITE-ProRule" id="PRU00023"/>
    </source>
</evidence>
<dbReference type="InterPro" id="IPR000800">
    <property type="entry name" value="Notch_dom"/>
</dbReference>
<evidence type="ECO:0000256" key="3">
    <source>
        <dbReference type="ARBA" id="ARBA00004613"/>
    </source>
</evidence>
<feature type="domain" description="EGF-like" evidence="27">
    <location>
        <begin position="501"/>
        <end position="537"/>
    </location>
</feature>
<dbReference type="GO" id="GO:0035222">
    <property type="term" value="P:wing disc pattern formation"/>
    <property type="evidence" value="ECO:0007669"/>
    <property type="project" value="UniProtKB-ARBA"/>
</dbReference>
<dbReference type="FunFam" id="2.10.25.10:FF:000125">
    <property type="entry name" value="Neurogenic locus notch protein-like"/>
    <property type="match status" value="1"/>
</dbReference>
<dbReference type="PROSITE" id="PS01186">
    <property type="entry name" value="EGF_2"/>
    <property type="match status" value="12"/>
</dbReference>
<dbReference type="InterPro" id="IPR051022">
    <property type="entry name" value="Notch_Cell-Fate_Det"/>
</dbReference>
<dbReference type="Pfam" id="PF06816">
    <property type="entry name" value="NOD"/>
    <property type="match status" value="1"/>
</dbReference>
<feature type="disulfide bond" evidence="25">
    <location>
        <begin position="174"/>
        <end position="191"/>
    </location>
</feature>
<evidence type="ECO:0000256" key="14">
    <source>
        <dbReference type="ARBA" id="ARBA00022989"/>
    </source>
</evidence>
<feature type="domain" description="EGF-like" evidence="27">
    <location>
        <begin position="244"/>
        <end position="280"/>
    </location>
</feature>
<feature type="domain" description="EGF-like" evidence="27">
    <location>
        <begin position="691"/>
        <end position="729"/>
    </location>
</feature>
<evidence type="ECO:0000256" key="25">
    <source>
        <dbReference type="PROSITE-ProRule" id="PRU00076"/>
    </source>
</evidence>
<feature type="domain" description="EGF-like" evidence="27">
    <location>
        <begin position="350"/>
        <end position="386"/>
    </location>
</feature>
<dbReference type="InterPro" id="IPR011656">
    <property type="entry name" value="Notch_NODP_dom"/>
</dbReference>
<dbReference type="Pfam" id="PF00023">
    <property type="entry name" value="Ank"/>
    <property type="match status" value="1"/>
</dbReference>
<feature type="disulfide bond" evidence="25">
    <location>
        <begin position="451"/>
        <end position="460"/>
    </location>
</feature>
<feature type="disulfide bond" evidence="25">
    <location>
        <begin position="116"/>
        <end position="125"/>
    </location>
</feature>
<keyword evidence="22" id="KW-0325">Glycoprotein</keyword>
<feature type="domain" description="EGF-like" evidence="27">
    <location>
        <begin position="615"/>
        <end position="651"/>
    </location>
</feature>
<dbReference type="PANTHER" id="PTHR24049:SF22">
    <property type="entry name" value="DROSOPHILA CRUMBS HOMOLOG"/>
    <property type="match status" value="1"/>
</dbReference>
<dbReference type="InterPro" id="IPR000152">
    <property type="entry name" value="EGF-type_Asp/Asn_hydroxyl_site"/>
</dbReference>
<dbReference type="InterPro" id="IPR002110">
    <property type="entry name" value="Ankyrin_rpt"/>
</dbReference>
<evidence type="ECO:0000256" key="17">
    <source>
        <dbReference type="ARBA" id="ARBA00023136"/>
    </source>
</evidence>
<dbReference type="GO" id="GO:0007157">
    <property type="term" value="P:heterophilic cell-cell adhesion via plasma membrane cell adhesion molecules"/>
    <property type="evidence" value="ECO:0007669"/>
    <property type="project" value="TreeGrafter"/>
</dbReference>
<feature type="domain" description="EGF-like" evidence="27">
    <location>
        <begin position="731"/>
        <end position="768"/>
    </location>
</feature>
<feature type="disulfide bond" evidence="25">
    <location>
        <begin position="679"/>
        <end position="688"/>
    </location>
</feature>
<dbReference type="GO" id="GO:0048732">
    <property type="term" value="P:gland development"/>
    <property type="evidence" value="ECO:0007669"/>
    <property type="project" value="UniProtKB-ARBA"/>
</dbReference>
<dbReference type="InterPro" id="IPR010660">
    <property type="entry name" value="Notch_NOD_dom"/>
</dbReference>
<proteinExistence type="inferred from homology"/>
<dbReference type="Pfam" id="PF07645">
    <property type="entry name" value="EGF_CA"/>
    <property type="match status" value="4"/>
</dbReference>
<dbReference type="SMART" id="SM01338">
    <property type="entry name" value="NOD"/>
    <property type="match status" value="1"/>
</dbReference>
<dbReference type="PANTHER" id="PTHR24049">
    <property type="entry name" value="CRUMBS FAMILY MEMBER"/>
    <property type="match status" value="1"/>
</dbReference>
<evidence type="ECO:0000259" key="27">
    <source>
        <dbReference type="PROSITE" id="PS50026"/>
    </source>
</evidence>
<evidence type="ECO:0000259" key="28">
    <source>
        <dbReference type="PROSITE" id="PS50258"/>
    </source>
</evidence>
<protein>
    <recommendedName>
        <fullName evidence="31">Notch</fullName>
    </recommendedName>
</protein>
<dbReference type="InterPro" id="IPR008297">
    <property type="entry name" value="Notch"/>
</dbReference>
<dbReference type="PROSITE" id="PS00022">
    <property type="entry name" value="EGF_1"/>
    <property type="match status" value="15"/>
</dbReference>
<dbReference type="FunFam" id="2.10.25.10:FF:000092">
    <property type="entry name" value="Neurogenic locus notch protein 1"/>
    <property type="match status" value="1"/>
</dbReference>
<dbReference type="FunFam" id="2.10.25.10:FF:000045">
    <property type="entry name" value="Slit guidance ligand 2"/>
    <property type="match status" value="1"/>
</dbReference>
<keyword evidence="23" id="KW-0539">Nucleus</keyword>
<dbReference type="InterPro" id="IPR000742">
    <property type="entry name" value="EGF"/>
</dbReference>
<dbReference type="Proteomes" id="UP000479190">
    <property type="component" value="Unassembled WGS sequence"/>
</dbReference>
<feature type="region of interest" description="Disordered" evidence="26">
    <location>
        <begin position="1439"/>
        <end position="1538"/>
    </location>
</feature>
<dbReference type="OrthoDB" id="283575at2759"/>
<dbReference type="InterPro" id="IPR013032">
    <property type="entry name" value="EGF-like_CS"/>
</dbReference>
<feature type="disulfide bond" evidence="25">
    <location>
        <begin position="376"/>
        <end position="385"/>
    </location>
</feature>
<keyword evidence="15" id="KW-0805">Transcription regulation</keyword>
<feature type="disulfide bond" evidence="25">
    <location>
        <begin position="641"/>
        <end position="650"/>
    </location>
</feature>
<dbReference type="PIRSF" id="PIRSF002279">
    <property type="entry name" value="Notch"/>
    <property type="match status" value="1"/>
</dbReference>
<feature type="compositionally biased region" description="Low complexity" evidence="26">
    <location>
        <begin position="1497"/>
        <end position="1518"/>
    </location>
</feature>
<feature type="domain" description="LNR" evidence="28">
    <location>
        <begin position="813"/>
        <end position="851"/>
    </location>
</feature>
<evidence type="ECO:0000256" key="10">
    <source>
        <dbReference type="ARBA" id="ARBA00022729"/>
    </source>
</evidence>
<dbReference type="GO" id="GO:0005509">
    <property type="term" value="F:calcium ion binding"/>
    <property type="evidence" value="ECO:0007669"/>
    <property type="project" value="InterPro"/>
</dbReference>
<feature type="domain" description="EGF-like" evidence="27">
    <location>
        <begin position="539"/>
        <end position="575"/>
    </location>
</feature>
<dbReference type="GO" id="GO:0001745">
    <property type="term" value="P:compound eye morphogenesis"/>
    <property type="evidence" value="ECO:0007669"/>
    <property type="project" value="UniProtKB-ARBA"/>
</dbReference>
<dbReference type="CDD" id="cd00054">
    <property type="entry name" value="EGF_CA"/>
    <property type="match status" value="15"/>
</dbReference>
<dbReference type="Gene3D" id="4.10.470.20">
    <property type="match status" value="2"/>
</dbReference>
<evidence type="ECO:0000256" key="1">
    <source>
        <dbReference type="ARBA" id="ARBA00004123"/>
    </source>
</evidence>
<feature type="disulfide bond" evidence="25">
    <location>
        <begin position="232"/>
        <end position="241"/>
    </location>
</feature>
<dbReference type="GO" id="GO:0003008">
    <property type="term" value="P:system process"/>
    <property type="evidence" value="ECO:0007669"/>
    <property type="project" value="UniProtKB-ARBA"/>
</dbReference>
<dbReference type="InterPro" id="IPR035993">
    <property type="entry name" value="Notch-like_dom_sf"/>
</dbReference>
<feature type="disulfide bond" evidence="25">
    <location>
        <begin position="603"/>
        <end position="612"/>
    </location>
</feature>
<dbReference type="FunFam" id="2.10.25.10:FF:000031">
    <property type="entry name" value="neurogenic locus notch homolog protein 3"/>
    <property type="match status" value="1"/>
</dbReference>
<dbReference type="SMART" id="SM00004">
    <property type="entry name" value="NL"/>
    <property type="match status" value="2"/>
</dbReference>
<dbReference type="FunFam" id="2.10.25.10:FF:000173">
    <property type="entry name" value="Neurogenic locus notch protein 2"/>
    <property type="match status" value="1"/>
</dbReference>
<keyword evidence="12" id="KW-0221">Differentiation</keyword>
<feature type="domain" description="EGF-like" evidence="27">
    <location>
        <begin position="577"/>
        <end position="613"/>
    </location>
</feature>
<dbReference type="GO" id="GO:0032991">
    <property type="term" value="C:protein-containing complex"/>
    <property type="evidence" value="ECO:0007669"/>
    <property type="project" value="TreeGrafter"/>
</dbReference>
<dbReference type="SUPFAM" id="SSF90193">
    <property type="entry name" value="Notch domain"/>
    <property type="match status" value="2"/>
</dbReference>
<feature type="repeat" description="ANK" evidence="24">
    <location>
        <begin position="1269"/>
        <end position="1301"/>
    </location>
</feature>
<dbReference type="PROSITE" id="PS50297">
    <property type="entry name" value="ANK_REP_REGION"/>
    <property type="match status" value="4"/>
</dbReference>
<dbReference type="Gene3D" id="2.10.25.10">
    <property type="entry name" value="Laminin"/>
    <property type="match status" value="17"/>
</dbReference>
<feature type="disulfide bond" evidence="25">
    <location>
        <begin position="565"/>
        <end position="574"/>
    </location>
</feature>
<keyword evidence="8 25" id="KW-0245">EGF-like domain</keyword>
<comment type="similarity">
    <text evidence="4">Belongs to the NOTCH family.</text>
</comment>
<dbReference type="GO" id="GO:0051240">
    <property type="term" value="P:positive regulation of multicellular organismal process"/>
    <property type="evidence" value="ECO:0007669"/>
    <property type="project" value="UniProtKB-ARBA"/>
</dbReference>
<keyword evidence="30" id="KW-1185">Reference proteome</keyword>
<feature type="repeat" description="ANK" evidence="24">
    <location>
        <begin position="1335"/>
        <end position="1367"/>
    </location>
</feature>
<feature type="repeat" description="ANK" evidence="24">
    <location>
        <begin position="1235"/>
        <end position="1260"/>
    </location>
</feature>
<evidence type="ECO:0000256" key="16">
    <source>
        <dbReference type="ARBA" id="ARBA00023043"/>
    </source>
</evidence>
<dbReference type="SUPFAM" id="SSF48403">
    <property type="entry name" value="Ankyrin repeat"/>
    <property type="match status" value="1"/>
</dbReference>
<dbReference type="GO" id="GO:0007219">
    <property type="term" value="P:Notch signaling pathway"/>
    <property type="evidence" value="ECO:0007669"/>
    <property type="project" value="UniProtKB-KW"/>
</dbReference>
<dbReference type="SUPFAM" id="SSF57196">
    <property type="entry name" value="EGF/Laminin"/>
    <property type="match status" value="13"/>
</dbReference>
<dbReference type="Gene3D" id="3.30.70.3310">
    <property type="match status" value="1"/>
</dbReference>
<dbReference type="FunFam" id="2.10.25.10:FF:000471">
    <property type="entry name" value="Protein lin-12"/>
    <property type="match status" value="1"/>
</dbReference>
<feature type="disulfide bond" evidence="25">
    <location>
        <begin position="76"/>
        <end position="85"/>
    </location>
</feature>
<evidence type="ECO:0000256" key="4">
    <source>
        <dbReference type="ARBA" id="ARBA00005847"/>
    </source>
</evidence>
<feature type="disulfide bond" evidence="25">
    <location>
        <begin position="414"/>
        <end position="423"/>
    </location>
</feature>
<dbReference type="InterPro" id="IPR036770">
    <property type="entry name" value="Ankyrin_rpt-contain_sf"/>
</dbReference>
<dbReference type="FunFam" id="2.10.25.10:FF:000122">
    <property type="entry name" value="Protein crumbs homolog 2"/>
    <property type="match status" value="1"/>
</dbReference>
<evidence type="ECO:0000256" key="22">
    <source>
        <dbReference type="ARBA" id="ARBA00023180"/>
    </source>
</evidence>
<keyword evidence="19" id="KW-0010">Activator</keyword>
<dbReference type="PROSITE" id="PS01187">
    <property type="entry name" value="EGF_CA"/>
    <property type="match status" value="3"/>
</dbReference>
<evidence type="ECO:0000313" key="29">
    <source>
        <dbReference type="EMBL" id="CAB0039615.1"/>
    </source>
</evidence>
<dbReference type="SMART" id="SM00181">
    <property type="entry name" value="EGF"/>
    <property type="match status" value="17"/>
</dbReference>
<sequence>MSLTEMYVATDRSYVAIFYFPRGRGPLISEQYITLKTAAISFEGDNCEINIDDCVGNLCQNGATCVDRVNEYSCTCPPAFHGPQCEYDVDECSIRPSLCHNGATCTNSHGSYSCICVNGWAGPDCSVNIDDCAGAACFNGATCIDRVGSFFCQCTHGKTGLLCHLDDACTSNPCHQDAVCETSPINGSFTCSCTSGYRGIDCSEDINECEQGSPCEHDGICVNTPGSFACNCTQGFTGPRCETNINECESHPCRNDGSCLDDPGTFRCVCMPAHFQTQVSKGFKPKFKTKNFQNTLSMMILSRVSSGTATSRVYNNHFQIYHPFAFRKATNMAHCSRRDVSFTGTQCEINIDECAGNPCLNGGTCTDLINGFKCKCADGFAGVHCQINVDDCASSPCRNGGTCHDSVARYTCECPAGFTGSSCETNINDCQSNPCHSGTCIDGENSFTCSCFAGFTGHLCQTQIDECDSSPCLFGGRCEDRINGYQCICRPGTSGNNCEINVNECYSNPCRNGARCVDGINRYTCECEPGFTGQHCETDINECASNPCANGGRCIDLVNGYRCECPRGYYDARCLSDVDECASNPCLNHGSCEDGVNQFICHCLPGYGGKRCDIDIDECGSNPCQHGGICNDHLDGYICHCLPGYAGINCETNIDDCANNPCQNGGSCIDLVNDYKCVCELPHTGRNCENKLDPCSPNKCHHGAKCTPSSNFLDFACTCTVGYTGRLCDEDVDECIMTSPCRNGATCRNTNGSYHCICAKGYEGRDCVINTDDCAASPINCWDVFMNGVCDEVCNNPQCLFDGRDCEKRLAPCNPIYDAYCRKHYANGMCDYGCNNEECNWDGLDCDREPPSLADGVISVVVRMDMMAFRQNLVMFLRDMGHELRTTLRVKQDDLGQDMIFPWKRDREPSIETNFFGRPTSIYMENQPGVVAYLEIDNRKCTTMSGAVCFPSANEAAEFLAARASKHTLSRNFPIEKIESVVEPNPDYADSPTNFKYVFIGGILVVLVGSLIGVLITQRRHPGKITTWFPEGFIRTSTSSVQRRRSRRRGPDGQEMRNLKQQQPGNNCMELDMGNGHAPQWSDDESDLPPSKRRRAIEPGYSSDHTVITDYEEAEPRMWTQQHFEAAEIRRPDAGILTPPSQEHGQDVDARGPCGMTPLMVAAVSGAGLDTGEEEDENDNTAATIANLVAQGADPNATTDKSGETSLHLAARYARADAAKRLLDAGADANSQDNTGRTPLHSAVAADAMGVFQILLRNRATNLNARMHDGTTPLILAARLATEGMVEDLINADADINASDNSGKTALHWAAAVNNVDAVNVLLVHGANRDAQDDKDETPLFLAAREGSYEACKALLDTFANREITDHMDRLPRDVASERLHHDIVRLLDEHVPRSPQMVNVIPNGPLMGKFEHVVNMNDFRYLLSAQGARKSMRETEHLNLAGSPNHPGLISHPTVIGNGGKQTKSKKRPKPGAGNPNSPESENGGAASVRRKPSVKKQQGQQPPQAAKRAAQPNPNQELPQGAEGAEGNLPSPYDTASLYSNALPSLVGATAPHTQTNSVAAATQAAAVVQAAKQPPPYEDCIKSQTMQQNKYVFNI</sequence>
<evidence type="ECO:0000256" key="7">
    <source>
        <dbReference type="ARBA" id="ARBA00022525"/>
    </source>
</evidence>
<evidence type="ECO:0000256" key="12">
    <source>
        <dbReference type="ARBA" id="ARBA00022782"/>
    </source>
</evidence>
<dbReference type="Pfam" id="PF00008">
    <property type="entry name" value="EGF"/>
    <property type="match status" value="11"/>
</dbReference>
<dbReference type="PROSITE" id="PS50258">
    <property type="entry name" value="LNR"/>
    <property type="match status" value="2"/>
</dbReference>
<keyword evidence="5" id="KW-0217">Developmental protein</keyword>
<evidence type="ECO:0000256" key="5">
    <source>
        <dbReference type="ARBA" id="ARBA00022473"/>
    </source>
</evidence>
<feature type="domain" description="LNR" evidence="28">
    <location>
        <begin position="774"/>
        <end position="812"/>
    </location>
</feature>
<feature type="repeat" description="ANK" evidence="24">
    <location>
        <begin position="1202"/>
        <end position="1234"/>
    </location>
</feature>
<dbReference type="SMART" id="SM00248">
    <property type="entry name" value="ANK"/>
    <property type="match status" value="7"/>
</dbReference>
<evidence type="ECO:0000256" key="9">
    <source>
        <dbReference type="ARBA" id="ARBA00022692"/>
    </source>
</evidence>
<dbReference type="GO" id="GO:0019899">
    <property type="term" value="F:enzyme binding"/>
    <property type="evidence" value="ECO:0007669"/>
    <property type="project" value="UniProtKB-ARBA"/>
</dbReference>
<dbReference type="InterPro" id="IPR049883">
    <property type="entry name" value="NOTCH1_EGF-like"/>
</dbReference>
<dbReference type="EMBL" id="CADCXV010000972">
    <property type="protein sequence ID" value="CAB0039615.1"/>
    <property type="molecule type" value="Genomic_DNA"/>
</dbReference>
<dbReference type="FunFam" id="2.10.25.10:FF:000321">
    <property type="entry name" value="Protein delta homolog 1"/>
    <property type="match status" value="1"/>
</dbReference>
<dbReference type="FunFam" id="2.10.25.10:FF:000117">
    <property type="entry name" value="Delta-like protein"/>
    <property type="match status" value="1"/>
</dbReference>
<dbReference type="GO" id="GO:0005654">
    <property type="term" value="C:nucleoplasm"/>
    <property type="evidence" value="ECO:0007669"/>
    <property type="project" value="UniProtKB-ARBA"/>
</dbReference>
<feature type="domain" description="EGF-like" evidence="27">
    <location>
        <begin position="463"/>
        <end position="499"/>
    </location>
</feature>
<reference evidence="29 30" key="1">
    <citation type="submission" date="2020-02" db="EMBL/GenBank/DDBJ databases">
        <authorList>
            <person name="Ferguson B K."/>
        </authorList>
    </citation>
    <scope>NUCLEOTIDE SEQUENCE [LARGE SCALE GENOMIC DNA]</scope>
</reference>
<evidence type="ECO:0000256" key="2">
    <source>
        <dbReference type="ARBA" id="ARBA00004251"/>
    </source>
</evidence>
<dbReference type="Pfam" id="PF12796">
    <property type="entry name" value="Ank_2"/>
    <property type="match status" value="2"/>
</dbReference>
<evidence type="ECO:0000256" key="26">
    <source>
        <dbReference type="SAM" id="MobiDB-lite"/>
    </source>
</evidence>
<feature type="domain" description="EGF-like" evidence="27">
    <location>
        <begin position="205"/>
        <end position="242"/>
    </location>
</feature>
<dbReference type="PROSITE" id="PS00010">
    <property type="entry name" value="ASX_HYDROXYL"/>
    <property type="match status" value="15"/>
</dbReference>
<dbReference type="GO" id="GO:0035239">
    <property type="term" value="P:tube morphogenesis"/>
    <property type="evidence" value="ECO:0007669"/>
    <property type="project" value="UniProtKB-ARBA"/>
</dbReference>
<dbReference type="InterPro" id="IPR009030">
    <property type="entry name" value="Growth_fac_rcpt_cys_sf"/>
</dbReference>
<keyword evidence="17" id="KW-0472">Membrane</keyword>
<evidence type="ECO:0000256" key="20">
    <source>
        <dbReference type="ARBA" id="ARBA00023163"/>
    </source>
</evidence>
<dbReference type="GO" id="GO:0005576">
    <property type="term" value="C:extracellular region"/>
    <property type="evidence" value="ECO:0007669"/>
    <property type="project" value="UniProtKB-SubCell"/>
</dbReference>
<feature type="disulfide bond" evidence="25">
    <location>
        <begin position="193"/>
        <end position="202"/>
    </location>
</feature>
<feature type="domain" description="EGF-like" evidence="27">
    <location>
        <begin position="426"/>
        <end position="461"/>
    </location>
</feature>
<dbReference type="SMART" id="SM01339">
    <property type="entry name" value="NODP"/>
    <property type="match status" value="1"/>
</dbReference>
<feature type="disulfide bond" evidence="25">
    <location>
        <begin position="700"/>
        <end position="717"/>
    </location>
</feature>
<comment type="caution">
    <text evidence="25">Lacks conserved residue(s) required for the propagation of feature annotation.</text>
</comment>
<evidence type="ECO:0008006" key="31">
    <source>
        <dbReference type="Google" id="ProtNLM"/>
    </source>
</evidence>
<feature type="region of interest" description="Disordered" evidence="26">
    <location>
        <begin position="1039"/>
        <end position="1097"/>
    </location>
</feature>
<dbReference type="FunFam" id="1.25.40.20:FF:000005">
    <property type="entry name" value="Neurogenic locus notch 1"/>
    <property type="match status" value="1"/>
</dbReference>
<evidence type="ECO:0000256" key="21">
    <source>
        <dbReference type="ARBA" id="ARBA00023170"/>
    </source>
</evidence>
<dbReference type="PROSITE" id="PS50088">
    <property type="entry name" value="ANK_REPEAT"/>
    <property type="match status" value="5"/>
</dbReference>
<comment type="subcellular location">
    <subcellularLocation>
        <location evidence="2">Cell membrane</location>
        <topology evidence="2">Single-pass type I membrane protein</topology>
    </subcellularLocation>
    <subcellularLocation>
        <location evidence="1">Nucleus</location>
    </subcellularLocation>
    <subcellularLocation>
        <location evidence="3">Secreted</location>
    </subcellularLocation>
</comment>
<evidence type="ECO:0000256" key="18">
    <source>
        <dbReference type="ARBA" id="ARBA00023157"/>
    </source>
</evidence>
<evidence type="ECO:0000256" key="13">
    <source>
        <dbReference type="ARBA" id="ARBA00022976"/>
    </source>
</evidence>
<keyword evidence="14" id="KW-1133">Transmembrane helix</keyword>
<dbReference type="Pfam" id="PF00066">
    <property type="entry name" value="Notch"/>
    <property type="match status" value="2"/>
</dbReference>
<feature type="disulfide bond" evidence="25">
    <location>
        <begin position="719"/>
        <end position="728"/>
    </location>
</feature>
<dbReference type="InterPro" id="IPR001881">
    <property type="entry name" value="EGF-like_Ca-bd_dom"/>
</dbReference>
<dbReference type="FunFam" id="2.10.25.10:FF:000136">
    <property type="entry name" value="Neurogenic locus notch 1"/>
    <property type="match status" value="1"/>
</dbReference>
<dbReference type="GO" id="GO:0048646">
    <property type="term" value="P:anatomical structure formation involved in morphogenesis"/>
    <property type="evidence" value="ECO:0007669"/>
    <property type="project" value="UniProtKB-ARBA"/>
</dbReference>
<accession>A0A6H5IRV3</accession>
<feature type="disulfide bond" evidence="25">
    <location>
        <begin position="430"/>
        <end position="440"/>
    </location>
</feature>
<feature type="compositionally biased region" description="Basic and acidic residues" evidence="26">
    <location>
        <begin position="1049"/>
        <end position="1058"/>
    </location>
</feature>
<dbReference type="Pfam" id="PF12661">
    <property type="entry name" value="hEGF"/>
    <property type="match status" value="2"/>
</dbReference>
<evidence type="ECO:0000256" key="19">
    <source>
        <dbReference type="ARBA" id="ARBA00023159"/>
    </source>
</evidence>
<keyword evidence="13" id="KW-0914">Notch signaling pathway</keyword>
<dbReference type="Gene3D" id="1.25.40.20">
    <property type="entry name" value="Ankyrin repeat-containing domain"/>
    <property type="match status" value="1"/>
</dbReference>
<keyword evidence="6" id="KW-1003">Cell membrane</keyword>
<evidence type="ECO:0000313" key="30">
    <source>
        <dbReference type="Proteomes" id="UP000479190"/>
    </source>
</evidence>
<dbReference type="GO" id="GO:0045595">
    <property type="term" value="P:regulation of cell differentiation"/>
    <property type="evidence" value="ECO:0007669"/>
    <property type="project" value="UniProtKB-ARBA"/>
</dbReference>
<dbReference type="InterPro" id="IPR018097">
    <property type="entry name" value="EGF_Ca-bd_CS"/>
</dbReference>
<keyword evidence="11" id="KW-0677">Repeat</keyword>
<dbReference type="Pfam" id="PF07684">
    <property type="entry name" value="NODP"/>
    <property type="match status" value="1"/>
</dbReference>
<evidence type="ECO:0000256" key="15">
    <source>
        <dbReference type="ARBA" id="ARBA00023015"/>
    </source>
</evidence>
<dbReference type="GO" id="GO:0051093">
    <property type="term" value="P:negative regulation of developmental process"/>
    <property type="evidence" value="ECO:0007669"/>
    <property type="project" value="UniProtKB-ARBA"/>
</dbReference>
<feature type="repeat" description="ANK" evidence="24">
    <location>
        <begin position="1302"/>
        <end position="1334"/>
    </location>
</feature>
<dbReference type="GO" id="GO:0016324">
    <property type="term" value="C:apical plasma membrane"/>
    <property type="evidence" value="ECO:0007669"/>
    <property type="project" value="UniProtKB-ARBA"/>
</dbReference>
<feature type="disulfide bond" evidence="25">
    <location>
        <begin position="758"/>
        <end position="767"/>
    </location>
</feature>
<dbReference type="GO" id="GO:0048663">
    <property type="term" value="P:neuron fate commitment"/>
    <property type="evidence" value="ECO:0007669"/>
    <property type="project" value="UniProtKB-ARBA"/>
</dbReference>
<name>A0A6H5IRV3_9HYME</name>
<feature type="domain" description="EGF-like" evidence="27">
    <location>
        <begin position="128"/>
        <end position="164"/>
    </location>
</feature>
<dbReference type="GO" id="GO:0045197">
    <property type="term" value="P:establishment or maintenance of epithelial cell apical/basal polarity"/>
    <property type="evidence" value="ECO:0007669"/>
    <property type="project" value="TreeGrafter"/>
</dbReference>
<evidence type="ECO:0000256" key="11">
    <source>
        <dbReference type="ARBA" id="ARBA00022737"/>
    </source>
</evidence>
<keyword evidence="10" id="KW-0732">Signal</keyword>